<dbReference type="PANTHER" id="PTHR22872">
    <property type="entry name" value="BTK-BINDING PROTEIN-RELATED"/>
    <property type="match status" value="1"/>
</dbReference>
<proteinExistence type="predicted"/>
<dbReference type="SUPFAM" id="SSF54695">
    <property type="entry name" value="POZ domain"/>
    <property type="match status" value="2"/>
</dbReference>
<keyword evidence="4" id="KW-1185">Reference proteome</keyword>
<dbReference type="EMBL" id="JBCLYO010000006">
    <property type="protein sequence ID" value="KAL0087571.1"/>
    <property type="molecule type" value="Genomic_DNA"/>
</dbReference>
<name>A0ABR3B2Y6_PHYBL</name>
<dbReference type="Proteomes" id="UP001448207">
    <property type="component" value="Unassembled WGS sequence"/>
</dbReference>
<gene>
    <name evidence="3" type="ORF">J3Q64DRAFT_1638125</name>
</gene>
<keyword evidence="1" id="KW-0677">Repeat</keyword>
<dbReference type="InterPro" id="IPR051625">
    <property type="entry name" value="Signaling_Regulatory_Domain"/>
</dbReference>
<evidence type="ECO:0000313" key="3">
    <source>
        <dbReference type="EMBL" id="KAL0087571.1"/>
    </source>
</evidence>
<evidence type="ECO:0000259" key="2">
    <source>
        <dbReference type="PROSITE" id="PS50097"/>
    </source>
</evidence>
<sequence>MSSPRIVWAPRLAHLEARQASIGQNGQVIVCTAMGEVYIGAPSGPNENGEYRFNKIPFLQRCIYVSANPSGAFAAIRAEYKASKQQAIIPHVSDHLVSALPHKAVAKMLDEQIKKFDAQKQSALEELRNNQLAGEYGHDKNIKNNHSHNHNHTDAWKSVENLSRDDATLDLVFVVQNRRIYLHKFFLSSRLRFLIGGGSSNNRSGGGDDTYSAVINNPERSEIHLATTHLESFLLVDYLYSDNYAHPMSTLYKSPLLCRASDIPTATAAAAGTATAAPFLVVRPLDVQKGLINLAEELDLAILLDSAQSTFNHTPQSSLLTDLELLLTNKVTQDVQLNLKDGEVLFCHELIVRQRCPFFEALFCPGSVWMEERREANRTNAAVDGNNGTPAGNKQSYLPVDLGHVPVEVMASVLEYLYTGHNEVELFGKVAKNTVEEMVEFLMEVLCVADELLLPDLKALCERSLIDFISLRTAVVLLERADACLANLLKQECLGFIGANLSTFITCGMLEYTDNRLVGYLEEHVQSWQAQERKFSGIQRDLAQVDSKDREMDDPEFSTSLYALSLEDMPIISSQRDILVTVYPKKPAVPDHNEPSRASLAIKDKKPKAAHVSSQKKGGGRGREVFGWILVRLRMKSKRSPVV</sequence>
<protein>
    <recommendedName>
        <fullName evidence="2">BTB domain-containing protein</fullName>
    </recommendedName>
</protein>
<dbReference type="SMART" id="SM00225">
    <property type="entry name" value="BTB"/>
    <property type="match status" value="2"/>
</dbReference>
<dbReference type="PANTHER" id="PTHR22872:SF2">
    <property type="entry name" value="INHIBITOR OF BRUTON TYROSINE KINASE"/>
    <property type="match status" value="1"/>
</dbReference>
<dbReference type="Gene3D" id="3.30.710.10">
    <property type="entry name" value="Potassium Channel Kv1.1, Chain A"/>
    <property type="match status" value="2"/>
</dbReference>
<dbReference type="InterPro" id="IPR011333">
    <property type="entry name" value="SKP1/BTB/POZ_sf"/>
</dbReference>
<dbReference type="PROSITE" id="PS50097">
    <property type="entry name" value="BTB"/>
    <property type="match status" value="1"/>
</dbReference>
<accession>A0ABR3B2Y6</accession>
<comment type="caution">
    <text evidence="3">The sequence shown here is derived from an EMBL/GenBank/DDBJ whole genome shotgun (WGS) entry which is preliminary data.</text>
</comment>
<organism evidence="3 4">
    <name type="scientific">Phycomyces blakesleeanus</name>
    <dbReference type="NCBI Taxonomy" id="4837"/>
    <lineage>
        <taxon>Eukaryota</taxon>
        <taxon>Fungi</taxon>
        <taxon>Fungi incertae sedis</taxon>
        <taxon>Mucoromycota</taxon>
        <taxon>Mucoromycotina</taxon>
        <taxon>Mucoromycetes</taxon>
        <taxon>Mucorales</taxon>
        <taxon>Phycomycetaceae</taxon>
        <taxon>Phycomyces</taxon>
    </lineage>
</organism>
<dbReference type="Pfam" id="PF00651">
    <property type="entry name" value="BTB"/>
    <property type="match status" value="1"/>
</dbReference>
<reference evidence="3 4" key="1">
    <citation type="submission" date="2024-04" db="EMBL/GenBank/DDBJ databases">
        <title>Symmetric and asymmetric DNA N6-adenine methylation regulates different biological responses in Mucorales.</title>
        <authorList>
            <consortium name="Lawrence Berkeley National Laboratory"/>
            <person name="Lax C."/>
            <person name="Mondo S.J."/>
            <person name="Osorio-Concepcion M."/>
            <person name="Muszewska A."/>
            <person name="Corrochano-Luque M."/>
            <person name="Gutierrez G."/>
            <person name="Riley R."/>
            <person name="Lipzen A."/>
            <person name="Guo J."/>
            <person name="Hundley H."/>
            <person name="Amirebrahimi M."/>
            <person name="Ng V."/>
            <person name="Lorenzo-Gutierrez D."/>
            <person name="Binder U."/>
            <person name="Yang J."/>
            <person name="Song Y."/>
            <person name="Canovas D."/>
            <person name="Navarro E."/>
            <person name="Freitag M."/>
            <person name="Gabaldon T."/>
            <person name="Grigoriev I.V."/>
            <person name="Corrochano L.M."/>
            <person name="Nicolas F.E."/>
            <person name="Garre V."/>
        </authorList>
    </citation>
    <scope>NUCLEOTIDE SEQUENCE [LARGE SCALE GENOMIC DNA]</scope>
    <source>
        <strain evidence="3 4">L51</strain>
    </source>
</reference>
<evidence type="ECO:0000313" key="4">
    <source>
        <dbReference type="Proteomes" id="UP001448207"/>
    </source>
</evidence>
<evidence type="ECO:0000256" key="1">
    <source>
        <dbReference type="ARBA" id="ARBA00022737"/>
    </source>
</evidence>
<dbReference type="InterPro" id="IPR000210">
    <property type="entry name" value="BTB/POZ_dom"/>
</dbReference>
<feature type="domain" description="BTB" evidence="2">
    <location>
        <begin position="333"/>
        <end position="426"/>
    </location>
</feature>